<gene>
    <name evidence="1" type="ORF">CBG59_12565</name>
</gene>
<reference evidence="1 2" key="1">
    <citation type="submission" date="2017-06" db="EMBL/GenBank/DDBJ databases">
        <title>Draft genome sequence of Fusobacterium nucleatum subsp. polymorphum KCOM 1330 (=ChDC F330).</title>
        <authorList>
            <person name="Kook J.-K."/>
            <person name="Park S.-N."/>
            <person name="Lim Y.K."/>
            <person name="Roh H."/>
        </authorList>
    </citation>
    <scope>NUCLEOTIDE SEQUENCE [LARGE SCALE GENOMIC DNA]</scope>
    <source>
        <strain evidence="2">KCOM 1330 (ChDC F330)</strain>
    </source>
</reference>
<dbReference type="EMBL" id="NIRQ01000001">
    <property type="protein sequence ID" value="PHI14415.1"/>
    <property type="molecule type" value="Genomic_DNA"/>
</dbReference>
<comment type="caution">
    <text evidence="1">The sequence shown here is derived from an EMBL/GenBank/DDBJ whole genome shotgun (WGS) entry which is preliminary data.</text>
</comment>
<evidence type="ECO:0000313" key="1">
    <source>
        <dbReference type="EMBL" id="PHI14415.1"/>
    </source>
</evidence>
<dbReference type="Proteomes" id="UP000221852">
    <property type="component" value="Unassembled WGS sequence"/>
</dbReference>
<dbReference type="RefSeq" id="WP_098982747.1">
    <property type="nucleotide sequence ID" value="NZ_CP077116.1"/>
</dbReference>
<name>A0A2C6BMI5_FUSNP</name>
<protein>
    <submittedName>
        <fullName evidence="1">Uncharacterized protein</fullName>
    </submittedName>
</protein>
<proteinExistence type="predicted"/>
<accession>A0A2C6BMI5</accession>
<organism evidence="1 2">
    <name type="scientific">Fusobacterium nucleatum subsp. polymorphum</name>
    <name type="common">Fusobacterium polymorphum</name>
    <dbReference type="NCBI Taxonomy" id="76857"/>
    <lineage>
        <taxon>Bacteria</taxon>
        <taxon>Fusobacteriati</taxon>
        <taxon>Fusobacteriota</taxon>
        <taxon>Fusobacteriia</taxon>
        <taxon>Fusobacteriales</taxon>
        <taxon>Fusobacteriaceae</taxon>
        <taxon>Fusobacterium</taxon>
    </lineage>
</organism>
<dbReference type="AlphaFoldDB" id="A0A2C6BMI5"/>
<evidence type="ECO:0000313" key="2">
    <source>
        <dbReference type="Proteomes" id="UP000221852"/>
    </source>
</evidence>
<sequence>MQNSEKNLEKEKKKYVKEQLIKLGFLSEDGINDYSENEISSLIYYLIEIKDGEKELIQKEKKREKKRNNHFFYSDLLNKIGDSDIEFLKDNLLRKSNINCRSQEYKYFKKYIQNKYVEKLEILRSIIRINRSYSKIPQNKFKEKRSMYKKKSIQIVDYINESSNDLTRPIEILKFGYIKLMVETISPKILDAYYNFLNIKLHLDSMTQVIIYDLLNEKFKKEVRDIIYTEIFGFLEDYYIYLKKYFQKKSIRNSDNIFFDFFIFLTYHDEIENLKEKLKIKEEICKINYFDQIKPLDKYTQFEYAIEKSINNLKQISSNYSNRIFISNFEEFPELFDLMDENGLIEVEKLKSFKKKDLSKTKENEIIYEKKKIKNNYDRIKEALLDFIKKYPIINEKNLQILKASINAIENYETVIMPFRKKLMTCVLDPKLRYSKIIVRYLRTLITKGIYYEKLIPEEFERTLTLEKKILDVFIEIFKNSSENDIRKIWGDFSYKFYQTIERIYDRTPVYNFFTENLYNKMEH</sequence>